<dbReference type="InterPro" id="IPR003594">
    <property type="entry name" value="HATPase_dom"/>
</dbReference>
<gene>
    <name evidence="15" type="ORF">P9271_04260</name>
</gene>
<feature type="transmembrane region" description="Helical" evidence="13">
    <location>
        <begin position="44"/>
        <end position="63"/>
    </location>
</feature>
<comment type="caution">
    <text evidence="15">The sequence shown here is derived from an EMBL/GenBank/DDBJ whole genome shotgun (WGS) entry which is preliminary data.</text>
</comment>
<evidence type="ECO:0000256" key="2">
    <source>
        <dbReference type="ARBA" id="ARBA00004651"/>
    </source>
</evidence>
<accession>A0ABU6NTW1</accession>
<evidence type="ECO:0000256" key="7">
    <source>
        <dbReference type="ARBA" id="ARBA00022741"/>
    </source>
</evidence>
<evidence type="ECO:0000313" key="16">
    <source>
        <dbReference type="Proteomes" id="UP001342826"/>
    </source>
</evidence>
<keyword evidence="5 15" id="KW-0808">Transferase</keyword>
<dbReference type="GO" id="GO:0004673">
    <property type="term" value="F:protein histidine kinase activity"/>
    <property type="evidence" value="ECO:0007669"/>
    <property type="project" value="UniProtKB-EC"/>
</dbReference>
<keyword evidence="12 13" id="KW-0472">Membrane</keyword>
<keyword evidence="6 13" id="KW-0812">Transmembrane</keyword>
<dbReference type="RefSeq" id="WP_066232892.1">
    <property type="nucleotide sequence ID" value="NZ_JARTFQ010000010.1"/>
</dbReference>
<dbReference type="InterPro" id="IPR036890">
    <property type="entry name" value="HATPase_C_sf"/>
</dbReference>
<dbReference type="SMART" id="SM00387">
    <property type="entry name" value="HATPase_c"/>
    <property type="match status" value="1"/>
</dbReference>
<evidence type="ECO:0000256" key="9">
    <source>
        <dbReference type="ARBA" id="ARBA00022840"/>
    </source>
</evidence>
<keyword evidence="11" id="KW-0902">Two-component regulatory system</keyword>
<dbReference type="EC" id="2.7.13.3" evidence="3"/>
<keyword evidence="9" id="KW-0067">ATP-binding</keyword>
<evidence type="ECO:0000256" key="13">
    <source>
        <dbReference type="SAM" id="Phobius"/>
    </source>
</evidence>
<reference evidence="15 16" key="1">
    <citation type="submission" date="2023-03" db="EMBL/GenBank/DDBJ databases">
        <title>Bacillus Genome Sequencing.</title>
        <authorList>
            <person name="Dunlap C."/>
        </authorList>
    </citation>
    <scope>NUCLEOTIDE SEQUENCE [LARGE SCALE GENOMIC DNA]</scope>
    <source>
        <strain evidence="15 16">NRS-1717</strain>
    </source>
</reference>
<dbReference type="InterPro" id="IPR050351">
    <property type="entry name" value="BphY/WalK/GraS-like"/>
</dbReference>
<comment type="subcellular location">
    <subcellularLocation>
        <location evidence="2">Cell membrane</location>
        <topology evidence="2">Multi-pass membrane protein</topology>
    </subcellularLocation>
</comment>
<dbReference type="Pfam" id="PF02518">
    <property type="entry name" value="HATPase_c"/>
    <property type="match status" value="1"/>
</dbReference>
<keyword evidence="7" id="KW-0547">Nucleotide-binding</keyword>
<evidence type="ECO:0000256" key="1">
    <source>
        <dbReference type="ARBA" id="ARBA00000085"/>
    </source>
</evidence>
<evidence type="ECO:0000256" key="11">
    <source>
        <dbReference type="ARBA" id="ARBA00023012"/>
    </source>
</evidence>
<evidence type="ECO:0000259" key="14">
    <source>
        <dbReference type="PROSITE" id="PS50109"/>
    </source>
</evidence>
<dbReference type="PANTHER" id="PTHR45453:SF2">
    <property type="entry name" value="HISTIDINE KINASE"/>
    <property type="match status" value="1"/>
</dbReference>
<evidence type="ECO:0000256" key="4">
    <source>
        <dbReference type="ARBA" id="ARBA00022475"/>
    </source>
</evidence>
<keyword evidence="16" id="KW-1185">Reference proteome</keyword>
<keyword evidence="4" id="KW-1003">Cell membrane</keyword>
<evidence type="ECO:0000256" key="6">
    <source>
        <dbReference type="ARBA" id="ARBA00022692"/>
    </source>
</evidence>
<evidence type="ECO:0000256" key="8">
    <source>
        <dbReference type="ARBA" id="ARBA00022777"/>
    </source>
</evidence>
<evidence type="ECO:0000256" key="10">
    <source>
        <dbReference type="ARBA" id="ARBA00022989"/>
    </source>
</evidence>
<keyword evidence="10 13" id="KW-1133">Transmembrane helix</keyword>
<dbReference type="EMBL" id="JARTFS010000004">
    <property type="protein sequence ID" value="MED4400544.1"/>
    <property type="molecule type" value="Genomic_DNA"/>
</dbReference>
<evidence type="ECO:0000256" key="12">
    <source>
        <dbReference type="ARBA" id="ARBA00023136"/>
    </source>
</evidence>
<dbReference type="InterPro" id="IPR005467">
    <property type="entry name" value="His_kinase_dom"/>
</dbReference>
<evidence type="ECO:0000313" key="15">
    <source>
        <dbReference type="EMBL" id="MED4400544.1"/>
    </source>
</evidence>
<keyword evidence="8 15" id="KW-0418">Kinase</keyword>
<dbReference type="GeneID" id="301142289"/>
<evidence type="ECO:0000256" key="5">
    <source>
        <dbReference type="ARBA" id="ARBA00022679"/>
    </source>
</evidence>
<dbReference type="InterPro" id="IPR003661">
    <property type="entry name" value="HisK_dim/P_dom"/>
</dbReference>
<comment type="catalytic activity">
    <reaction evidence="1">
        <text>ATP + protein L-histidine = ADP + protein N-phospho-L-histidine.</text>
        <dbReference type="EC" id="2.7.13.3"/>
    </reaction>
</comment>
<name>A0ABU6NTW1_9BACI</name>
<dbReference type="Gene3D" id="3.30.565.10">
    <property type="entry name" value="Histidine kinase-like ATPase, C-terminal domain"/>
    <property type="match status" value="1"/>
</dbReference>
<dbReference type="CDD" id="cd00082">
    <property type="entry name" value="HisKA"/>
    <property type="match status" value="1"/>
</dbReference>
<feature type="transmembrane region" description="Helical" evidence="13">
    <location>
        <begin position="16"/>
        <end position="32"/>
    </location>
</feature>
<protein>
    <recommendedName>
        <fullName evidence="3">histidine kinase</fullName>
        <ecNumber evidence="3">2.7.13.3</ecNumber>
    </recommendedName>
</protein>
<dbReference type="PROSITE" id="PS50109">
    <property type="entry name" value="HIS_KIN"/>
    <property type="match status" value="1"/>
</dbReference>
<proteinExistence type="predicted"/>
<dbReference type="Proteomes" id="UP001342826">
    <property type="component" value="Unassembled WGS sequence"/>
</dbReference>
<sequence length="340" mass="39864">MKIKFRKFLLYERRAIVMYVLVMSFITIVLFVEPTMSIHISNMIYIHLISLFLFSLYLMIEFIHIKRRFEKIAAHWNNGVFIGDGIGDPVTYEQYLYEQFFQLINQTHQEKMLSIIKDKQDALEFITSWFHEIKTPISVSRLIIEKSSQIEEMKSIEEEIDHIETYVEQALYFVRADDFNNDYFVLQVNLDQLVNSVIKQHMKGFIRKKIRLDLQVERKEVVTDRKWLAYILSQILSNALKYTMDRGTVTISAEEDEEEIRLIISDNGIGIEKADLTRVFEKGFTGMNGRVYGKSTGMGLYLANKLANKLGHKLTIASKEKEYTAITIHFSKGQDYYAIL</sequence>
<organism evidence="15 16">
    <name type="scientific">Metabacillus fastidiosus</name>
    <dbReference type="NCBI Taxonomy" id="1458"/>
    <lineage>
        <taxon>Bacteria</taxon>
        <taxon>Bacillati</taxon>
        <taxon>Bacillota</taxon>
        <taxon>Bacilli</taxon>
        <taxon>Bacillales</taxon>
        <taxon>Bacillaceae</taxon>
        <taxon>Metabacillus</taxon>
    </lineage>
</organism>
<dbReference type="PANTHER" id="PTHR45453">
    <property type="entry name" value="PHOSPHATE REGULON SENSOR PROTEIN PHOR"/>
    <property type="match status" value="1"/>
</dbReference>
<feature type="domain" description="Histidine kinase" evidence="14">
    <location>
        <begin position="128"/>
        <end position="334"/>
    </location>
</feature>
<evidence type="ECO:0000256" key="3">
    <source>
        <dbReference type="ARBA" id="ARBA00012438"/>
    </source>
</evidence>
<dbReference type="SUPFAM" id="SSF55874">
    <property type="entry name" value="ATPase domain of HSP90 chaperone/DNA topoisomerase II/histidine kinase"/>
    <property type="match status" value="1"/>
</dbReference>